<dbReference type="PROSITE" id="PS00061">
    <property type="entry name" value="ADH_SHORT"/>
    <property type="match status" value="1"/>
</dbReference>
<dbReference type="InterPro" id="IPR020904">
    <property type="entry name" value="Sc_DH/Rdtase_CS"/>
</dbReference>
<evidence type="ECO:0000256" key="2">
    <source>
        <dbReference type="ARBA" id="ARBA00023002"/>
    </source>
</evidence>
<dbReference type="Proteomes" id="UP001152320">
    <property type="component" value="Chromosome 13"/>
</dbReference>
<keyword evidence="5" id="KW-1185">Reference proteome</keyword>
<reference evidence="4" key="1">
    <citation type="submission" date="2021-10" db="EMBL/GenBank/DDBJ databases">
        <title>Tropical sea cucumber genome reveals ecological adaptation and Cuvierian tubules defense mechanism.</title>
        <authorList>
            <person name="Chen T."/>
        </authorList>
    </citation>
    <scope>NUCLEOTIDE SEQUENCE</scope>
    <source>
        <strain evidence="4">Nanhai2018</strain>
        <tissue evidence="4">Muscle</tissue>
    </source>
</reference>
<dbReference type="GO" id="GO:0016491">
    <property type="term" value="F:oxidoreductase activity"/>
    <property type="evidence" value="ECO:0007669"/>
    <property type="project" value="UniProtKB-KW"/>
</dbReference>
<name>A0A9Q1BPT8_HOLLE</name>
<dbReference type="InterPro" id="IPR036291">
    <property type="entry name" value="NAD(P)-bd_dom_sf"/>
</dbReference>
<dbReference type="EMBL" id="JAIZAY010000013">
    <property type="protein sequence ID" value="KAJ8030459.1"/>
    <property type="molecule type" value="Genomic_DNA"/>
</dbReference>
<accession>A0A9Q1BPT8</accession>
<evidence type="ECO:0000313" key="5">
    <source>
        <dbReference type="Proteomes" id="UP001152320"/>
    </source>
</evidence>
<dbReference type="GO" id="GO:0005829">
    <property type="term" value="C:cytosol"/>
    <property type="evidence" value="ECO:0007669"/>
    <property type="project" value="TreeGrafter"/>
</dbReference>
<organism evidence="4 5">
    <name type="scientific">Holothuria leucospilota</name>
    <name type="common">Black long sea cucumber</name>
    <name type="synonym">Mertensiothuria leucospilota</name>
    <dbReference type="NCBI Taxonomy" id="206669"/>
    <lineage>
        <taxon>Eukaryota</taxon>
        <taxon>Metazoa</taxon>
        <taxon>Echinodermata</taxon>
        <taxon>Eleutherozoa</taxon>
        <taxon>Echinozoa</taxon>
        <taxon>Holothuroidea</taxon>
        <taxon>Aspidochirotacea</taxon>
        <taxon>Aspidochirotida</taxon>
        <taxon>Holothuriidae</taxon>
        <taxon>Holothuria</taxon>
    </lineage>
</organism>
<proteinExistence type="inferred from homology"/>
<sequence>MASDKIVVITGCSSGIGLDTAVMLAKEKGFKIIATMRNLKKKDPLEKAAGETLNKSLFIKELDISVEDSIVKFVKNTLQEEGRIDVLINNAAMGQAGTFESVSMEQMQKLFQTNVFGTARMTQEVLPDMKKRKSGQIIFISSIGGIKPFPFADFYVSSKFAVEGLVGNLAPVLRHFNISVTSVQPGPVKTSFSANIDDNKQGNLGQAASGSETDETTALLGTFLTNYMATFGAYEQTGEEVGEVIKKCITEKNPPVIVQTSEAMTKAAAEILVDPTGNKLRDELGAYLK</sequence>
<dbReference type="OrthoDB" id="1274115at2759"/>
<evidence type="ECO:0000313" key="4">
    <source>
        <dbReference type="EMBL" id="KAJ8030459.1"/>
    </source>
</evidence>
<dbReference type="PRINTS" id="PR00081">
    <property type="entry name" value="GDHRDH"/>
</dbReference>
<dbReference type="PANTHER" id="PTHR43391:SF86">
    <property type="entry name" value="SHORT-CHAIN DEHYDROGENASE_REDUCTASE FAMILY PROTEIN"/>
    <property type="match status" value="1"/>
</dbReference>
<evidence type="ECO:0000256" key="3">
    <source>
        <dbReference type="RuleBase" id="RU000363"/>
    </source>
</evidence>
<dbReference type="AlphaFoldDB" id="A0A9Q1BPT8"/>
<protein>
    <submittedName>
        <fullName evidence="4">Retinol dehydrogenase 8</fullName>
    </submittedName>
</protein>
<dbReference type="PRINTS" id="PR00080">
    <property type="entry name" value="SDRFAMILY"/>
</dbReference>
<evidence type="ECO:0000256" key="1">
    <source>
        <dbReference type="ARBA" id="ARBA00006484"/>
    </source>
</evidence>
<comment type="caution">
    <text evidence="4">The sequence shown here is derived from an EMBL/GenBank/DDBJ whole genome shotgun (WGS) entry which is preliminary data.</text>
</comment>
<dbReference type="Gene3D" id="3.40.50.720">
    <property type="entry name" value="NAD(P)-binding Rossmann-like Domain"/>
    <property type="match status" value="1"/>
</dbReference>
<dbReference type="InterPro" id="IPR002347">
    <property type="entry name" value="SDR_fam"/>
</dbReference>
<comment type="similarity">
    <text evidence="1 3">Belongs to the short-chain dehydrogenases/reductases (SDR) family.</text>
</comment>
<dbReference type="Pfam" id="PF00106">
    <property type="entry name" value="adh_short"/>
    <property type="match status" value="1"/>
</dbReference>
<dbReference type="CDD" id="cd05374">
    <property type="entry name" value="17beta-HSD-like_SDR_c"/>
    <property type="match status" value="1"/>
</dbReference>
<dbReference type="PANTHER" id="PTHR43391">
    <property type="entry name" value="RETINOL DEHYDROGENASE-RELATED"/>
    <property type="match status" value="1"/>
</dbReference>
<dbReference type="SUPFAM" id="SSF51735">
    <property type="entry name" value="NAD(P)-binding Rossmann-fold domains"/>
    <property type="match status" value="1"/>
</dbReference>
<gene>
    <name evidence="4" type="ORF">HOLleu_26894</name>
</gene>
<keyword evidence="2" id="KW-0560">Oxidoreductase</keyword>